<accession>A0ABR2N4G7</accession>
<comment type="caution">
    <text evidence="1">The sequence shown here is derived from an EMBL/GenBank/DDBJ whole genome shotgun (WGS) entry which is preliminary data.</text>
</comment>
<dbReference type="Proteomes" id="UP001412067">
    <property type="component" value="Unassembled WGS sequence"/>
</dbReference>
<reference evidence="1 2" key="1">
    <citation type="journal article" date="2022" name="Nat. Plants">
        <title>Genomes of leafy and leafless Platanthera orchids illuminate the evolution of mycoheterotrophy.</title>
        <authorList>
            <person name="Li M.H."/>
            <person name="Liu K.W."/>
            <person name="Li Z."/>
            <person name="Lu H.C."/>
            <person name="Ye Q.L."/>
            <person name="Zhang D."/>
            <person name="Wang J.Y."/>
            <person name="Li Y.F."/>
            <person name="Zhong Z.M."/>
            <person name="Liu X."/>
            <person name="Yu X."/>
            <person name="Liu D.K."/>
            <person name="Tu X.D."/>
            <person name="Liu B."/>
            <person name="Hao Y."/>
            <person name="Liao X.Y."/>
            <person name="Jiang Y.T."/>
            <person name="Sun W.H."/>
            <person name="Chen J."/>
            <person name="Chen Y.Q."/>
            <person name="Ai Y."/>
            <person name="Zhai J.W."/>
            <person name="Wu S.S."/>
            <person name="Zhou Z."/>
            <person name="Hsiao Y.Y."/>
            <person name="Wu W.L."/>
            <person name="Chen Y.Y."/>
            <person name="Lin Y.F."/>
            <person name="Hsu J.L."/>
            <person name="Li C.Y."/>
            <person name="Wang Z.W."/>
            <person name="Zhao X."/>
            <person name="Zhong W.Y."/>
            <person name="Ma X.K."/>
            <person name="Ma L."/>
            <person name="Huang J."/>
            <person name="Chen G.Z."/>
            <person name="Huang M.Z."/>
            <person name="Huang L."/>
            <person name="Peng D.H."/>
            <person name="Luo Y.B."/>
            <person name="Zou S.Q."/>
            <person name="Chen S.P."/>
            <person name="Lan S."/>
            <person name="Tsai W.C."/>
            <person name="Van de Peer Y."/>
            <person name="Liu Z.J."/>
        </authorList>
    </citation>
    <scope>NUCLEOTIDE SEQUENCE [LARGE SCALE GENOMIC DNA]</scope>
    <source>
        <strain evidence="1">Lor288</strain>
    </source>
</reference>
<proteinExistence type="predicted"/>
<sequence>MPTPPLSLFCFYPTLRHWPIENPFGPAMASTTYDAVEASYVVLLKEGGGRGLSKEVGLLQGRKPHMTSSMSLRTKSALSLSSRVSSSFLRNVFINLQEVFGTKLALLFPAVPLAVAAQFYGFGHCGDVIDAC</sequence>
<keyword evidence="2" id="KW-1185">Reference proteome</keyword>
<organism evidence="1 2">
    <name type="scientific">Platanthera guangdongensis</name>
    <dbReference type="NCBI Taxonomy" id="2320717"/>
    <lineage>
        <taxon>Eukaryota</taxon>
        <taxon>Viridiplantae</taxon>
        <taxon>Streptophyta</taxon>
        <taxon>Embryophyta</taxon>
        <taxon>Tracheophyta</taxon>
        <taxon>Spermatophyta</taxon>
        <taxon>Magnoliopsida</taxon>
        <taxon>Liliopsida</taxon>
        <taxon>Asparagales</taxon>
        <taxon>Orchidaceae</taxon>
        <taxon>Orchidoideae</taxon>
        <taxon>Orchideae</taxon>
        <taxon>Orchidinae</taxon>
        <taxon>Platanthera</taxon>
    </lineage>
</organism>
<gene>
    <name evidence="1" type="primary">CAX3</name>
    <name evidence="1" type="ORF">KSP40_PGU009104</name>
</gene>
<evidence type="ECO:0000313" key="1">
    <source>
        <dbReference type="EMBL" id="KAK8971012.1"/>
    </source>
</evidence>
<protein>
    <submittedName>
        <fullName evidence="1">Vacuolar cation/proton exchanger 3</fullName>
    </submittedName>
</protein>
<name>A0ABR2N4G7_9ASPA</name>
<evidence type="ECO:0000313" key="2">
    <source>
        <dbReference type="Proteomes" id="UP001412067"/>
    </source>
</evidence>
<dbReference type="EMBL" id="JBBWWR010000001">
    <property type="protein sequence ID" value="KAK8971012.1"/>
    <property type="molecule type" value="Genomic_DNA"/>
</dbReference>